<feature type="signal peptide" evidence="1">
    <location>
        <begin position="1"/>
        <end position="26"/>
    </location>
</feature>
<keyword evidence="1" id="KW-0732">Signal</keyword>
<dbReference type="AlphaFoldDB" id="A0AA36H4Q3"/>
<feature type="chain" id="PRO_5041253513" evidence="1">
    <location>
        <begin position="27"/>
        <end position="63"/>
    </location>
</feature>
<accession>A0AA36H4Q3</accession>
<evidence type="ECO:0000313" key="3">
    <source>
        <dbReference type="Proteomes" id="UP001176961"/>
    </source>
</evidence>
<organism evidence="2 3">
    <name type="scientific">Cylicocyclus nassatus</name>
    <name type="common">Nematode worm</name>
    <dbReference type="NCBI Taxonomy" id="53992"/>
    <lineage>
        <taxon>Eukaryota</taxon>
        <taxon>Metazoa</taxon>
        <taxon>Ecdysozoa</taxon>
        <taxon>Nematoda</taxon>
        <taxon>Chromadorea</taxon>
        <taxon>Rhabditida</taxon>
        <taxon>Rhabditina</taxon>
        <taxon>Rhabditomorpha</taxon>
        <taxon>Strongyloidea</taxon>
        <taxon>Strongylidae</taxon>
        <taxon>Cylicocyclus</taxon>
    </lineage>
</organism>
<dbReference type="Proteomes" id="UP001176961">
    <property type="component" value="Unassembled WGS sequence"/>
</dbReference>
<proteinExistence type="predicted"/>
<dbReference type="EMBL" id="CATQJL010000305">
    <property type="protein sequence ID" value="CAJ0603973.1"/>
    <property type="molecule type" value="Genomic_DNA"/>
</dbReference>
<name>A0AA36H4Q3_CYLNA</name>
<protein>
    <submittedName>
        <fullName evidence="2">Uncharacterized protein</fullName>
    </submittedName>
</protein>
<evidence type="ECO:0000313" key="2">
    <source>
        <dbReference type="EMBL" id="CAJ0603973.1"/>
    </source>
</evidence>
<comment type="caution">
    <text evidence="2">The sequence shown here is derived from an EMBL/GenBank/DDBJ whole genome shotgun (WGS) entry which is preliminary data.</text>
</comment>
<gene>
    <name evidence="2" type="ORF">CYNAS_LOCUS15956</name>
</gene>
<keyword evidence="3" id="KW-1185">Reference proteome</keyword>
<reference evidence="2" key="1">
    <citation type="submission" date="2023-07" db="EMBL/GenBank/DDBJ databases">
        <authorList>
            <consortium name="CYATHOMIX"/>
        </authorList>
    </citation>
    <scope>NUCLEOTIDE SEQUENCE</scope>
    <source>
        <strain evidence="2">N/A</strain>
    </source>
</reference>
<evidence type="ECO:0000256" key="1">
    <source>
        <dbReference type="SAM" id="SignalP"/>
    </source>
</evidence>
<sequence>MISLIIPFFCCFLGTLRMSLRKTVEASGNKQQGSCCLSVLKGVGHYLRLRGKVFCNLSVTQGQ</sequence>